<feature type="transmembrane region" description="Helical" evidence="7">
    <location>
        <begin position="353"/>
        <end position="372"/>
    </location>
</feature>
<dbReference type="Proteomes" id="UP001419910">
    <property type="component" value="Unassembled WGS sequence"/>
</dbReference>
<name>A0ABU9YBS5_9SPHN</name>
<keyword evidence="5 7" id="KW-1133">Transmembrane helix</keyword>
<evidence type="ECO:0000256" key="2">
    <source>
        <dbReference type="ARBA" id="ARBA00022448"/>
    </source>
</evidence>
<evidence type="ECO:0000313" key="8">
    <source>
        <dbReference type="EMBL" id="MEN2793265.1"/>
    </source>
</evidence>
<sequence length="470" mass="50972">MTKTMSSPQTNSVFGHPRGLVVLAGTELWDRISFSGMQAILVLYMVEQLFAPGHPIHIIGFSWIKAAIEGIFGELSAQGLATQIFGLYVGFSYLTPLFGGLVGDRWIGRRPGVILGALLMTAGHFCMAFEASFLLALTLIILGAGFLRGNLTPQVAELYAPSDGRRATAFQIYASMVAIGAFISPLITGWLSQAYDWHVAFTFAGFGMLVGLIWYIAGQRFLSQEKVAVVPASSVPLNRREWRAVMALTAMVPLCTLFWVAQAQVWNTYNLWVRDHVALKVGNMTLPVPWLQAFDGLSPLLALPVLLLWWKKREQAGIKVDEIVRMAVGCFIFGAAVILLAAGGLMLNDQSKVLLIVPLAFHLLSNVGWLYFAPSANSLFTGAAPKGARGTMVGVYTLSYFFGSVISGRLGSLYEHWSPAHFWLLHAALAGSAGVALLLIAPWVRRATGLAKPDHPIVSDEPGILLEAAV</sequence>
<feature type="transmembrane region" description="Helical" evidence="7">
    <location>
        <begin position="244"/>
        <end position="261"/>
    </location>
</feature>
<dbReference type="CDD" id="cd17346">
    <property type="entry name" value="MFS_DtpA_like"/>
    <property type="match status" value="1"/>
</dbReference>
<keyword evidence="3" id="KW-1003">Cell membrane</keyword>
<dbReference type="InterPro" id="IPR036259">
    <property type="entry name" value="MFS_trans_sf"/>
</dbReference>
<dbReference type="InterPro" id="IPR050171">
    <property type="entry name" value="MFS_Transporters"/>
</dbReference>
<gene>
    <name evidence="8" type="ORF">ABC974_26815</name>
</gene>
<feature type="transmembrane region" description="Helical" evidence="7">
    <location>
        <begin position="423"/>
        <end position="444"/>
    </location>
</feature>
<proteinExistence type="predicted"/>
<dbReference type="InterPro" id="IPR005279">
    <property type="entry name" value="Dipep/tripep_permease"/>
</dbReference>
<keyword evidence="9" id="KW-1185">Reference proteome</keyword>
<comment type="caution">
    <text evidence="8">The sequence shown here is derived from an EMBL/GenBank/DDBJ whole genome shotgun (WGS) entry which is preliminary data.</text>
</comment>
<dbReference type="RefSeq" id="WP_343892192.1">
    <property type="nucleotide sequence ID" value="NZ_BAAAEH010000053.1"/>
</dbReference>
<protein>
    <submittedName>
        <fullName evidence="8">Peptide MFS transporter</fullName>
    </submittedName>
</protein>
<dbReference type="EMBL" id="JBDIME010000042">
    <property type="protein sequence ID" value="MEN2793265.1"/>
    <property type="molecule type" value="Genomic_DNA"/>
</dbReference>
<accession>A0ABU9YBS5</accession>
<dbReference type="PANTHER" id="PTHR23517">
    <property type="entry name" value="RESISTANCE PROTEIN MDTM, PUTATIVE-RELATED-RELATED"/>
    <property type="match status" value="1"/>
</dbReference>
<keyword evidence="4 7" id="KW-0812">Transmembrane</keyword>
<evidence type="ECO:0000256" key="4">
    <source>
        <dbReference type="ARBA" id="ARBA00022692"/>
    </source>
</evidence>
<feature type="transmembrane region" description="Helical" evidence="7">
    <location>
        <begin position="114"/>
        <end position="147"/>
    </location>
</feature>
<evidence type="ECO:0000313" key="9">
    <source>
        <dbReference type="Proteomes" id="UP001419910"/>
    </source>
</evidence>
<organism evidence="8 9">
    <name type="scientific">Sphingomonas oligophenolica</name>
    <dbReference type="NCBI Taxonomy" id="301154"/>
    <lineage>
        <taxon>Bacteria</taxon>
        <taxon>Pseudomonadati</taxon>
        <taxon>Pseudomonadota</taxon>
        <taxon>Alphaproteobacteria</taxon>
        <taxon>Sphingomonadales</taxon>
        <taxon>Sphingomonadaceae</taxon>
        <taxon>Sphingomonas</taxon>
    </lineage>
</organism>
<evidence type="ECO:0000256" key="6">
    <source>
        <dbReference type="ARBA" id="ARBA00023136"/>
    </source>
</evidence>
<feature type="transmembrane region" description="Helical" evidence="7">
    <location>
        <begin position="290"/>
        <end position="310"/>
    </location>
</feature>
<feature type="transmembrane region" description="Helical" evidence="7">
    <location>
        <begin position="322"/>
        <end position="347"/>
    </location>
</feature>
<evidence type="ECO:0000256" key="7">
    <source>
        <dbReference type="SAM" id="Phobius"/>
    </source>
</evidence>
<reference evidence="8 9" key="1">
    <citation type="submission" date="2024-05" db="EMBL/GenBank/DDBJ databases">
        <authorList>
            <person name="Liu Q."/>
            <person name="Xin Y.-H."/>
        </authorList>
    </citation>
    <scope>NUCLEOTIDE SEQUENCE [LARGE SCALE GENOMIC DNA]</scope>
    <source>
        <strain evidence="8 9">CGMCC 1.10181</strain>
    </source>
</reference>
<evidence type="ECO:0000256" key="5">
    <source>
        <dbReference type="ARBA" id="ARBA00022989"/>
    </source>
</evidence>
<feature type="transmembrane region" description="Helical" evidence="7">
    <location>
        <begin position="84"/>
        <end position="102"/>
    </location>
</feature>
<keyword evidence="2" id="KW-0813">Transport</keyword>
<dbReference type="Pfam" id="PF07690">
    <property type="entry name" value="MFS_1"/>
    <property type="match status" value="1"/>
</dbReference>
<feature type="transmembrane region" description="Helical" evidence="7">
    <location>
        <begin position="393"/>
        <end position="411"/>
    </location>
</feature>
<dbReference type="InterPro" id="IPR011701">
    <property type="entry name" value="MFS"/>
</dbReference>
<feature type="transmembrane region" description="Helical" evidence="7">
    <location>
        <begin position="168"/>
        <end position="191"/>
    </location>
</feature>
<evidence type="ECO:0000256" key="1">
    <source>
        <dbReference type="ARBA" id="ARBA00004651"/>
    </source>
</evidence>
<evidence type="ECO:0000256" key="3">
    <source>
        <dbReference type="ARBA" id="ARBA00022475"/>
    </source>
</evidence>
<dbReference type="Gene3D" id="1.20.1250.20">
    <property type="entry name" value="MFS general substrate transporter like domains"/>
    <property type="match status" value="2"/>
</dbReference>
<comment type="subcellular location">
    <subcellularLocation>
        <location evidence="1">Cell membrane</location>
        <topology evidence="1">Multi-pass membrane protein</topology>
    </subcellularLocation>
</comment>
<dbReference type="PANTHER" id="PTHR23517:SF15">
    <property type="entry name" value="PROTON-DEPENDENT OLIGOPEPTIDE FAMILY TRANSPORT PROTEIN"/>
    <property type="match status" value="1"/>
</dbReference>
<dbReference type="SUPFAM" id="SSF103473">
    <property type="entry name" value="MFS general substrate transporter"/>
    <property type="match status" value="1"/>
</dbReference>
<keyword evidence="6 7" id="KW-0472">Membrane</keyword>
<feature type="transmembrane region" description="Helical" evidence="7">
    <location>
        <begin position="197"/>
        <end position="217"/>
    </location>
</feature>